<organism evidence="3 4">
    <name type="scientific">Paramecium primaurelia</name>
    <dbReference type="NCBI Taxonomy" id="5886"/>
    <lineage>
        <taxon>Eukaryota</taxon>
        <taxon>Sar</taxon>
        <taxon>Alveolata</taxon>
        <taxon>Ciliophora</taxon>
        <taxon>Intramacronucleata</taxon>
        <taxon>Oligohymenophorea</taxon>
        <taxon>Peniculida</taxon>
        <taxon>Parameciidae</taxon>
        <taxon>Paramecium</taxon>
    </lineage>
</organism>
<keyword evidence="2" id="KW-0732">Signal</keyword>
<evidence type="ECO:0000313" key="4">
    <source>
        <dbReference type="Proteomes" id="UP000688137"/>
    </source>
</evidence>
<gene>
    <name evidence="3" type="ORF">PPRIM_AZ9-3.1.T0800137</name>
</gene>
<keyword evidence="4" id="KW-1185">Reference proteome</keyword>
<feature type="coiled-coil region" evidence="1">
    <location>
        <begin position="88"/>
        <end position="122"/>
    </location>
</feature>
<reference evidence="3" key="1">
    <citation type="submission" date="2021-01" db="EMBL/GenBank/DDBJ databases">
        <authorList>
            <consortium name="Genoscope - CEA"/>
            <person name="William W."/>
        </authorList>
    </citation>
    <scope>NUCLEOTIDE SEQUENCE</scope>
</reference>
<comment type="caution">
    <text evidence="3">The sequence shown here is derived from an EMBL/GenBank/DDBJ whole genome shotgun (WGS) entry which is preliminary data.</text>
</comment>
<keyword evidence="1" id="KW-0175">Coiled coil</keyword>
<evidence type="ECO:0000256" key="1">
    <source>
        <dbReference type="SAM" id="Coils"/>
    </source>
</evidence>
<proteinExistence type="predicted"/>
<dbReference type="AlphaFoldDB" id="A0A8S1NE28"/>
<evidence type="ECO:0000256" key="2">
    <source>
        <dbReference type="SAM" id="SignalP"/>
    </source>
</evidence>
<feature type="signal peptide" evidence="2">
    <location>
        <begin position="1"/>
        <end position="18"/>
    </location>
</feature>
<protein>
    <submittedName>
        <fullName evidence="3">Uncharacterized protein</fullName>
    </submittedName>
</protein>
<feature type="chain" id="PRO_5035839453" evidence="2">
    <location>
        <begin position="19"/>
        <end position="351"/>
    </location>
</feature>
<evidence type="ECO:0000313" key="3">
    <source>
        <dbReference type="EMBL" id="CAD8088201.1"/>
    </source>
</evidence>
<sequence length="351" mass="39738">MKVIAVTLVLLLVGNAFAGDLIHKYPIIGKSKPSLVSILTELESKLTTGGSVDTAVNFLDSLRASIDSEQIRHDQLYTDQRNQCSAELELRTKDVKDAEQVLNRATEQYENCSTSKKKADAELDNNLDSQKATDTDIKILDSIRQAGAQNYNAKKQDHIDALRSIQESLKILDSFQSGGASLAQMSEISLRMIQDAVKLKTTNIMSQISTIFAQMLTQNGGYIEVFERLKQLLQNLEQNLYTNLQKISEEEDQSIQEYDDRRVHLVEYYNNLKRTENKLRDHITTMDICQDQQSAIIDSARGKKVRNGEIFDSATRMCNDFASEYEKATSVRKQELDLVDRVRSKIIERGS</sequence>
<dbReference type="Proteomes" id="UP000688137">
    <property type="component" value="Unassembled WGS sequence"/>
</dbReference>
<name>A0A8S1NE28_PARPR</name>
<accession>A0A8S1NE28</accession>
<dbReference type="EMBL" id="CAJJDM010000083">
    <property type="protein sequence ID" value="CAD8088201.1"/>
    <property type="molecule type" value="Genomic_DNA"/>
</dbReference>